<dbReference type="Proteomes" id="UP000887013">
    <property type="component" value="Unassembled WGS sequence"/>
</dbReference>
<protein>
    <submittedName>
        <fullName evidence="1">Uncharacterized protein</fullName>
    </submittedName>
</protein>
<accession>A0A8X6TC60</accession>
<reference evidence="1" key="1">
    <citation type="submission" date="2020-08" db="EMBL/GenBank/DDBJ databases">
        <title>Multicomponent nature underlies the extraordinary mechanical properties of spider dragline silk.</title>
        <authorList>
            <person name="Kono N."/>
            <person name="Nakamura H."/>
            <person name="Mori M."/>
            <person name="Yoshida Y."/>
            <person name="Ohtoshi R."/>
            <person name="Malay A.D."/>
            <person name="Moran D.A.P."/>
            <person name="Tomita M."/>
            <person name="Numata K."/>
            <person name="Arakawa K."/>
        </authorList>
    </citation>
    <scope>NUCLEOTIDE SEQUENCE</scope>
</reference>
<name>A0A8X6TC60_NEPPI</name>
<organism evidence="1 2">
    <name type="scientific">Nephila pilipes</name>
    <name type="common">Giant wood spider</name>
    <name type="synonym">Nephila maculata</name>
    <dbReference type="NCBI Taxonomy" id="299642"/>
    <lineage>
        <taxon>Eukaryota</taxon>
        <taxon>Metazoa</taxon>
        <taxon>Ecdysozoa</taxon>
        <taxon>Arthropoda</taxon>
        <taxon>Chelicerata</taxon>
        <taxon>Arachnida</taxon>
        <taxon>Araneae</taxon>
        <taxon>Araneomorphae</taxon>
        <taxon>Entelegynae</taxon>
        <taxon>Araneoidea</taxon>
        <taxon>Nephilidae</taxon>
        <taxon>Nephila</taxon>
    </lineage>
</organism>
<proteinExistence type="predicted"/>
<gene>
    <name evidence="1" type="ORF">NPIL_108651</name>
</gene>
<comment type="caution">
    <text evidence="1">The sequence shown here is derived from an EMBL/GenBank/DDBJ whole genome shotgun (WGS) entry which is preliminary data.</text>
</comment>
<evidence type="ECO:0000313" key="2">
    <source>
        <dbReference type="Proteomes" id="UP000887013"/>
    </source>
</evidence>
<keyword evidence="2" id="KW-1185">Reference proteome</keyword>
<evidence type="ECO:0000313" key="1">
    <source>
        <dbReference type="EMBL" id="GFS94519.1"/>
    </source>
</evidence>
<dbReference type="EMBL" id="BMAW01100369">
    <property type="protein sequence ID" value="GFS94519.1"/>
    <property type="molecule type" value="Genomic_DNA"/>
</dbReference>
<sequence length="316" mass="36878">MPFNIKDFSAKFQLDADEIKQAIPQLRNEIEKTWGTMRFIEIEDKPNVNWSNEALAMRSETLELFRLLNYVQKKLVDCFRTIIKTQLNLFFPEVASSQLDLFKINVALHKLLEFLEVLNSLDALALSVKQEDEYLTRLSTELDDTKLEHNHLTIDTEILAESVQISFKPADNVSDILSQLRKITEVTLLPMLRKVQPEVCLPDREIGLSDRCLNASEAIRECTVILGTILPYSHQVQNFDFQTFMLQFHSWKNDIVIRYEEVKSKHIKSKISKRSSMNERPELSDKKCKEMIQDYKLTQRLYDAVRDLAQIFMDAN</sequence>
<dbReference type="AlphaFoldDB" id="A0A8X6TC60"/>